<comment type="caution">
    <text evidence="15">The sequence shown here is derived from an EMBL/GenBank/DDBJ whole genome shotgun (WGS) entry which is preliminary data.</text>
</comment>
<keyword evidence="9 12" id="KW-0472">Membrane</keyword>
<evidence type="ECO:0000259" key="14">
    <source>
        <dbReference type="Pfam" id="PF03931"/>
    </source>
</evidence>
<protein>
    <recommendedName>
        <fullName evidence="17">SKP1-like protein</fullName>
    </recommendedName>
</protein>
<gene>
    <name evidence="15" type="ORF">RHSIM_Rhsim07G0250200</name>
</gene>
<comment type="similarity">
    <text evidence="4">Belongs to the UPF0496 family.</text>
</comment>
<feature type="transmembrane region" description="Helical" evidence="12">
    <location>
        <begin position="439"/>
        <end position="457"/>
    </location>
</feature>
<evidence type="ECO:0000256" key="8">
    <source>
        <dbReference type="ARBA" id="ARBA00022989"/>
    </source>
</evidence>
<evidence type="ECO:0008006" key="17">
    <source>
        <dbReference type="Google" id="ProtNLM"/>
    </source>
</evidence>
<evidence type="ECO:0000256" key="3">
    <source>
        <dbReference type="ARBA" id="ARBA00004906"/>
    </source>
</evidence>
<evidence type="ECO:0000256" key="10">
    <source>
        <dbReference type="ARBA" id="ARBA00023242"/>
    </source>
</evidence>
<comment type="pathway">
    <text evidence="3">Protein modification; protein ubiquitination.</text>
</comment>
<dbReference type="Pfam" id="PF01466">
    <property type="entry name" value="Skp1"/>
    <property type="match status" value="1"/>
</dbReference>
<keyword evidence="10" id="KW-0539">Nucleus</keyword>
<evidence type="ECO:0000256" key="2">
    <source>
        <dbReference type="ARBA" id="ARBA00004370"/>
    </source>
</evidence>
<name>A0A834GUE2_RHOSS</name>
<keyword evidence="7" id="KW-0833">Ubl conjugation pathway</keyword>
<feature type="transmembrane region" description="Helical" evidence="12">
    <location>
        <begin position="412"/>
        <end position="433"/>
    </location>
</feature>
<proteinExistence type="inferred from homology"/>
<dbReference type="PANTHER" id="PTHR31113:SF20">
    <property type="entry name" value="UPF0496 PROTEIN 2-RELATED"/>
    <property type="match status" value="1"/>
</dbReference>
<evidence type="ECO:0000259" key="13">
    <source>
        <dbReference type="Pfam" id="PF01466"/>
    </source>
</evidence>
<comment type="function">
    <text evidence="11">Involved in ubiquitination and subsequent proteasomal degradation of target proteins. Together with CUL1, RBX1 and a F-box protein, it forms a SCF E3 ubiquitin ligase complex. The functional specificity of this complex depends on the type of F-box protein. In the SCF complex, it serves as an adapter that links the F-box protein to CUL1.</text>
</comment>
<organism evidence="15 16">
    <name type="scientific">Rhododendron simsii</name>
    <name type="common">Sims's rhododendron</name>
    <dbReference type="NCBI Taxonomy" id="118357"/>
    <lineage>
        <taxon>Eukaryota</taxon>
        <taxon>Viridiplantae</taxon>
        <taxon>Streptophyta</taxon>
        <taxon>Embryophyta</taxon>
        <taxon>Tracheophyta</taxon>
        <taxon>Spermatophyta</taxon>
        <taxon>Magnoliopsida</taxon>
        <taxon>eudicotyledons</taxon>
        <taxon>Gunneridae</taxon>
        <taxon>Pentapetalae</taxon>
        <taxon>asterids</taxon>
        <taxon>Ericales</taxon>
        <taxon>Ericaceae</taxon>
        <taxon>Ericoideae</taxon>
        <taxon>Rhodoreae</taxon>
        <taxon>Rhododendron</taxon>
    </lineage>
</organism>
<dbReference type="GO" id="GO:0005634">
    <property type="term" value="C:nucleus"/>
    <property type="evidence" value="ECO:0007669"/>
    <property type="project" value="UniProtKB-SubCell"/>
</dbReference>
<comment type="subcellular location">
    <subcellularLocation>
        <location evidence="2">Membrane</location>
    </subcellularLocation>
    <subcellularLocation>
        <location evidence="1">Nucleus</location>
    </subcellularLocation>
</comment>
<dbReference type="GO" id="GO:0009867">
    <property type="term" value="P:jasmonic acid mediated signaling pathway"/>
    <property type="evidence" value="ECO:0007669"/>
    <property type="project" value="UniProtKB-ARBA"/>
</dbReference>
<dbReference type="AlphaFoldDB" id="A0A834GUE2"/>
<evidence type="ECO:0000256" key="9">
    <source>
        <dbReference type="ARBA" id="ARBA00023136"/>
    </source>
</evidence>
<accession>A0A834GUE2</accession>
<evidence type="ECO:0000313" key="16">
    <source>
        <dbReference type="Proteomes" id="UP000626092"/>
    </source>
</evidence>
<evidence type="ECO:0000256" key="11">
    <source>
        <dbReference type="ARBA" id="ARBA00054396"/>
    </source>
</evidence>
<dbReference type="FunFam" id="3.30.710.10:FF:000170">
    <property type="entry name" value="SKP1-like protein 5"/>
    <property type="match status" value="1"/>
</dbReference>
<dbReference type="Gene3D" id="3.30.710.10">
    <property type="entry name" value="Potassium Channel Kv1.1, Chain A"/>
    <property type="match status" value="1"/>
</dbReference>
<dbReference type="SMART" id="SM00512">
    <property type="entry name" value="Skp1"/>
    <property type="match status" value="1"/>
</dbReference>
<dbReference type="InterPro" id="IPR001232">
    <property type="entry name" value="SKP1-like"/>
</dbReference>
<reference evidence="15" key="1">
    <citation type="submission" date="2019-11" db="EMBL/GenBank/DDBJ databases">
        <authorList>
            <person name="Liu Y."/>
            <person name="Hou J."/>
            <person name="Li T.-Q."/>
            <person name="Guan C.-H."/>
            <person name="Wu X."/>
            <person name="Wu H.-Z."/>
            <person name="Ling F."/>
            <person name="Zhang R."/>
            <person name="Shi X.-G."/>
            <person name="Ren J.-P."/>
            <person name="Chen E.-F."/>
            <person name="Sun J.-M."/>
        </authorList>
    </citation>
    <scope>NUCLEOTIDE SEQUENCE</scope>
    <source>
        <strain evidence="15">Adult_tree_wgs_1</strain>
        <tissue evidence="15">Leaves</tissue>
    </source>
</reference>
<evidence type="ECO:0000256" key="1">
    <source>
        <dbReference type="ARBA" id="ARBA00004123"/>
    </source>
</evidence>
<dbReference type="InterPro" id="IPR011333">
    <property type="entry name" value="SKP1/BTB/POZ_sf"/>
</dbReference>
<dbReference type="PANTHER" id="PTHR31113">
    <property type="entry name" value="UPF0496 PROTEIN 3-RELATED"/>
    <property type="match status" value="1"/>
</dbReference>
<dbReference type="InterPro" id="IPR007749">
    <property type="entry name" value="DUF677"/>
</dbReference>
<dbReference type="InterPro" id="IPR016072">
    <property type="entry name" value="Skp1_comp_dimer"/>
</dbReference>
<keyword evidence="16" id="KW-1185">Reference proteome</keyword>
<dbReference type="InterPro" id="IPR016073">
    <property type="entry name" value="Skp1_comp_POZ"/>
</dbReference>
<dbReference type="SUPFAM" id="SSF54695">
    <property type="entry name" value="POZ domain"/>
    <property type="match status" value="1"/>
</dbReference>
<dbReference type="GO" id="GO:0006511">
    <property type="term" value="P:ubiquitin-dependent protein catabolic process"/>
    <property type="evidence" value="ECO:0007669"/>
    <property type="project" value="InterPro"/>
</dbReference>
<evidence type="ECO:0000256" key="4">
    <source>
        <dbReference type="ARBA" id="ARBA00009074"/>
    </source>
</evidence>
<feature type="domain" description="SKP1 component POZ" evidence="14">
    <location>
        <begin position="11"/>
        <end position="70"/>
    </location>
</feature>
<dbReference type="InterPro" id="IPR036296">
    <property type="entry name" value="SKP1-like_dim_sf"/>
</dbReference>
<dbReference type="CDD" id="cd18322">
    <property type="entry name" value="BTB_POZ_SKP1"/>
    <property type="match status" value="1"/>
</dbReference>
<dbReference type="Proteomes" id="UP000626092">
    <property type="component" value="Unassembled WGS sequence"/>
</dbReference>
<comment type="similarity">
    <text evidence="5">Belongs to the SKP1 family.</text>
</comment>
<evidence type="ECO:0000256" key="6">
    <source>
        <dbReference type="ARBA" id="ARBA00022692"/>
    </source>
</evidence>
<dbReference type="GO" id="GO:0016020">
    <property type="term" value="C:membrane"/>
    <property type="evidence" value="ECO:0007669"/>
    <property type="project" value="UniProtKB-SubCell"/>
</dbReference>
<evidence type="ECO:0000256" key="7">
    <source>
        <dbReference type="ARBA" id="ARBA00022786"/>
    </source>
</evidence>
<evidence type="ECO:0000256" key="5">
    <source>
        <dbReference type="ARBA" id="ARBA00009993"/>
    </source>
</evidence>
<evidence type="ECO:0000256" key="12">
    <source>
        <dbReference type="SAM" id="Phobius"/>
    </source>
</evidence>
<dbReference type="Pfam" id="PF03931">
    <property type="entry name" value="Skp1_POZ"/>
    <property type="match status" value="1"/>
</dbReference>
<dbReference type="Pfam" id="PF05055">
    <property type="entry name" value="DUF677"/>
    <property type="match status" value="1"/>
</dbReference>
<feature type="domain" description="SKP1 component dimerisation" evidence="13">
    <location>
        <begin position="114"/>
        <end position="154"/>
    </location>
</feature>
<sequence>MSSSASSATKKKIVLKSSDGETFEVEEAVALQSQTIKHMIEDDCADTGIPLPNVTSGVLSKVIEYCKKHAESPAPDDDDRAGNDALKTFDAKFIDVDQALLFDLILAANYLDIKSLLDLTCQTVADMIKGKTPEEVRKIFNIVNDFTPEEEDELAIGRREEERANCLVEQLSVNGEYISTFRTKSYIEMWKKAHEYHLGTKSLSRLCSSSSSSSLPLRVSLCDYLLEPRQETLVNIKESSNLHPLVVNFFEATFAASNMCDLVLFSVDQARANYSRIQRVIKLTRNTHTSPDYRGSSVSKIVIPMSQGCPSQTIVPVDFCDLRAAPNHTVERAISCKAINCEDRESLASTDYTHAQCRALLKELASFTMLKNPLLSQFRDIHDNHGYLLQKLTTKCRRVKRRAKFARLCKKTLGLSLMVSYSAIATAVLLVAIHSMVGILVAPPVIACSLGLTHHHWKKLFKRRLKTTSQERLGAQLEVAAKGVYILMKDFDTTSQVVRRLEDEIEHIRFVGDVCVRNGKMEVVKEAVKEFEIGQKRFLEQLKELEEQVILSFLNINRSRRLVMQEILVLQQENRSRKLLC</sequence>
<dbReference type="OrthoDB" id="776561at2759"/>
<dbReference type="SUPFAM" id="SSF81382">
    <property type="entry name" value="Skp1 dimerisation domain-like"/>
    <property type="match status" value="1"/>
</dbReference>
<evidence type="ECO:0000313" key="15">
    <source>
        <dbReference type="EMBL" id="KAF7139230.1"/>
    </source>
</evidence>
<dbReference type="EMBL" id="WJXA01000007">
    <property type="protein sequence ID" value="KAF7139230.1"/>
    <property type="molecule type" value="Genomic_DNA"/>
</dbReference>
<keyword evidence="6 12" id="KW-0812">Transmembrane</keyword>
<keyword evidence="8 12" id="KW-1133">Transmembrane helix</keyword>